<dbReference type="Gene3D" id="1.10.287.950">
    <property type="entry name" value="Methyl-accepting chemotaxis protein"/>
    <property type="match status" value="1"/>
</dbReference>
<dbReference type="InterPro" id="IPR004089">
    <property type="entry name" value="MCPsignal_dom"/>
</dbReference>
<evidence type="ECO:0000256" key="4">
    <source>
        <dbReference type="ARBA" id="ARBA00022500"/>
    </source>
</evidence>
<dbReference type="SUPFAM" id="SSF58104">
    <property type="entry name" value="Methyl-accepting chemotaxis protein (MCP) signaling domain"/>
    <property type="match status" value="1"/>
</dbReference>
<dbReference type="PROSITE" id="PS50885">
    <property type="entry name" value="HAMP"/>
    <property type="match status" value="1"/>
</dbReference>
<dbReference type="InterPro" id="IPR004090">
    <property type="entry name" value="Chemotax_Me-accpt_rcpt"/>
</dbReference>
<reference evidence="15 16" key="1">
    <citation type="submission" date="2016-11" db="EMBL/GenBank/DDBJ databases">
        <authorList>
            <person name="Jaros S."/>
            <person name="Januszkiewicz K."/>
            <person name="Wedrychowicz H."/>
        </authorList>
    </citation>
    <scope>NUCLEOTIDE SEQUENCE [LARGE SCALE GENOMIC DNA]</scope>
    <source>
        <strain evidence="15 16">LMG 20594</strain>
    </source>
</reference>
<dbReference type="RefSeq" id="WP_073426697.1">
    <property type="nucleotide sequence ID" value="NZ_CADFGY010000003.1"/>
</dbReference>
<dbReference type="GO" id="GO:0004888">
    <property type="term" value="F:transmembrane signaling receptor activity"/>
    <property type="evidence" value="ECO:0007669"/>
    <property type="project" value="InterPro"/>
</dbReference>
<dbReference type="InterPro" id="IPR003660">
    <property type="entry name" value="HAMP_dom"/>
</dbReference>
<comment type="similarity">
    <text evidence="10">Belongs to the methyl-accepting chemotaxis (MCP) protein family.</text>
</comment>
<keyword evidence="6 12" id="KW-0812">Transmembrane</keyword>
<feature type="domain" description="HAMP" evidence="14">
    <location>
        <begin position="214"/>
        <end position="266"/>
    </location>
</feature>
<evidence type="ECO:0000256" key="3">
    <source>
        <dbReference type="ARBA" id="ARBA00022481"/>
    </source>
</evidence>
<evidence type="ECO:0000259" key="14">
    <source>
        <dbReference type="PROSITE" id="PS50885"/>
    </source>
</evidence>
<accession>A0A1M6IMB6</accession>
<keyword evidence="9 11" id="KW-0807">Transducer</keyword>
<dbReference type="GO" id="GO:0007165">
    <property type="term" value="P:signal transduction"/>
    <property type="evidence" value="ECO:0007669"/>
    <property type="project" value="UniProtKB-KW"/>
</dbReference>
<dbReference type="Gene3D" id="1.20.120.30">
    <property type="entry name" value="Aspartate receptor, ligand-binding domain"/>
    <property type="match status" value="1"/>
</dbReference>
<evidence type="ECO:0000256" key="12">
    <source>
        <dbReference type="SAM" id="Phobius"/>
    </source>
</evidence>
<gene>
    <name evidence="15" type="ORF">SAMN05192548_100191</name>
</gene>
<keyword evidence="4" id="KW-0145">Chemotaxis</keyword>
<protein>
    <submittedName>
        <fullName evidence="15">Methyl-accepting chemotaxis sensory transducer with TarH sensor</fullName>
    </submittedName>
</protein>
<evidence type="ECO:0000256" key="2">
    <source>
        <dbReference type="ARBA" id="ARBA00022475"/>
    </source>
</evidence>
<feature type="domain" description="Methyl-accepting transducer" evidence="13">
    <location>
        <begin position="271"/>
        <end position="500"/>
    </location>
</feature>
<dbReference type="Pfam" id="PF00015">
    <property type="entry name" value="MCPsignal"/>
    <property type="match status" value="1"/>
</dbReference>
<evidence type="ECO:0000256" key="10">
    <source>
        <dbReference type="ARBA" id="ARBA00029447"/>
    </source>
</evidence>
<dbReference type="Proteomes" id="UP000184395">
    <property type="component" value="Unassembled WGS sequence"/>
</dbReference>
<dbReference type="PROSITE" id="PS50111">
    <property type="entry name" value="CHEMOTAXIS_TRANSDUC_2"/>
    <property type="match status" value="1"/>
</dbReference>
<dbReference type="SUPFAM" id="SSF47170">
    <property type="entry name" value="Aspartate receptor, ligand-binding domain"/>
    <property type="match status" value="1"/>
</dbReference>
<organism evidence="15 16">
    <name type="scientific">Paraburkholderia terricola</name>
    <dbReference type="NCBI Taxonomy" id="169427"/>
    <lineage>
        <taxon>Bacteria</taxon>
        <taxon>Pseudomonadati</taxon>
        <taxon>Pseudomonadota</taxon>
        <taxon>Betaproteobacteria</taxon>
        <taxon>Burkholderiales</taxon>
        <taxon>Burkholderiaceae</taxon>
        <taxon>Paraburkholderia</taxon>
    </lineage>
</organism>
<keyword evidence="7 12" id="KW-1133">Transmembrane helix</keyword>
<evidence type="ECO:0000256" key="5">
    <source>
        <dbReference type="ARBA" id="ARBA00022519"/>
    </source>
</evidence>
<evidence type="ECO:0000256" key="1">
    <source>
        <dbReference type="ARBA" id="ARBA00004429"/>
    </source>
</evidence>
<evidence type="ECO:0000256" key="7">
    <source>
        <dbReference type="ARBA" id="ARBA00022989"/>
    </source>
</evidence>
<proteinExistence type="inferred from homology"/>
<dbReference type="InterPro" id="IPR035440">
    <property type="entry name" value="4HB_MCP_dom_sf"/>
</dbReference>
<dbReference type="PANTHER" id="PTHR43531">
    <property type="entry name" value="PROTEIN ICFG"/>
    <property type="match status" value="1"/>
</dbReference>
<dbReference type="SMART" id="SM00283">
    <property type="entry name" value="MA"/>
    <property type="match status" value="1"/>
</dbReference>
<dbReference type="GO" id="GO:0005886">
    <property type="term" value="C:plasma membrane"/>
    <property type="evidence" value="ECO:0007669"/>
    <property type="project" value="UniProtKB-SubCell"/>
</dbReference>
<dbReference type="STRING" id="169427.SAMN05192548_100191"/>
<dbReference type="EMBL" id="FRAB01000001">
    <property type="protein sequence ID" value="SHJ35499.1"/>
    <property type="molecule type" value="Genomic_DNA"/>
</dbReference>
<evidence type="ECO:0000256" key="8">
    <source>
        <dbReference type="ARBA" id="ARBA00023136"/>
    </source>
</evidence>
<keyword evidence="3" id="KW-0488">Methylation</keyword>
<evidence type="ECO:0000256" key="9">
    <source>
        <dbReference type="ARBA" id="ARBA00023224"/>
    </source>
</evidence>
<evidence type="ECO:0000313" key="15">
    <source>
        <dbReference type="EMBL" id="SHJ35499.1"/>
    </source>
</evidence>
<name>A0A1M6IMB6_9BURK</name>
<dbReference type="Pfam" id="PF02203">
    <property type="entry name" value="TarH"/>
    <property type="match status" value="1"/>
</dbReference>
<dbReference type="InterPro" id="IPR003122">
    <property type="entry name" value="Tar_rcpt_lig-bd"/>
</dbReference>
<dbReference type="FunFam" id="1.10.287.950:FF:000001">
    <property type="entry name" value="Methyl-accepting chemotaxis sensory transducer"/>
    <property type="match status" value="1"/>
</dbReference>
<dbReference type="GO" id="GO:0006935">
    <property type="term" value="P:chemotaxis"/>
    <property type="evidence" value="ECO:0007669"/>
    <property type="project" value="UniProtKB-KW"/>
</dbReference>
<evidence type="ECO:0000313" key="16">
    <source>
        <dbReference type="Proteomes" id="UP000184395"/>
    </source>
</evidence>
<dbReference type="SMART" id="SM00304">
    <property type="entry name" value="HAMP"/>
    <property type="match status" value="1"/>
</dbReference>
<evidence type="ECO:0000259" key="13">
    <source>
        <dbReference type="PROSITE" id="PS50111"/>
    </source>
</evidence>
<dbReference type="InterPro" id="IPR051310">
    <property type="entry name" value="MCP_chemotaxis"/>
</dbReference>
<keyword evidence="8 12" id="KW-0472">Membrane</keyword>
<dbReference type="PRINTS" id="PR00260">
    <property type="entry name" value="CHEMTRNSDUCR"/>
</dbReference>
<keyword evidence="5" id="KW-0997">Cell inner membrane</keyword>
<dbReference type="Pfam" id="PF00672">
    <property type="entry name" value="HAMP"/>
    <property type="match status" value="1"/>
</dbReference>
<dbReference type="CDD" id="cd11386">
    <property type="entry name" value="MCP_signal"/>
    <property type="match status" value="1"/>
</dbReference>
<sequence>MRNLTIRHSLLAVLVVFAGMILFGGVVGVLTLGRSNDNARLLHEIASQEVLVNDAYKDTTRTRAALTRAYSALKERNDEQTRDSALKSAQTTLDRADRETKAFRAAALFPGQDEALKQQLLDSSTSLAALLNTAFDALRRGDTNAYVAINDKDVTASGAAYSANVEKFQKLADALSTESAAQGDREYAWVVGMVVTGVALALALIVATHFALRGIVIRPLQQASALLDRIAGNDLTTSIPEGGKNEVGQLFNAMSRMQSGLARTVSNVRVNCEAIHGGAREIAAGNVDLSSRTEQQSASLEETAASMEELTSTVKQNADNARQASTLAANAADVAQRGGDVVQRAVQTMTAITASSHKIAEITGMINSIAFQTNILALNAAVESARAGEQGRGFAVVAGEVRTLAQRSANAAEEIKALIAASVDDIRSGNELVVQAGQTMNEIVGAVQGVATIMAEITSATVEQSAGIEQVGQAVSQMDQVTQQNAALVEQAAAAASALEQQAQSMTHAVSAFRLAAN</sequence>
<dbReference type="AlphaFoldDB" id="A0A1M6IMB6"/>
<feature type="transmembrane region" description="Helical" evidence="12">
    <location>
        <begin position="187"/>
        <end position="212"/>
    </location>
</feature>
<dbReference type="CDD" id="cd06225">
    <property type="entry name" value="HAMP"/>
    <property type="match status" value="1"/>
</dbReference>
<dbReference type="OrthoDB" id="9806477at2"/>
<evidence type="ECO:0000256" key="11">
    <source>
        <dbReference type="PROSITE-ProRule" id="PRU00284"/>
    </source>
</evidence>
<dbReference type="PANTHER" id="PTHR43531:SF14">
    <property type="entry name" value="METHYL-ACCEPTING CHEMOTAXIS PROTEIN I-RELATED"/>
    <property type="match status" value="1"/>
</dbReference>
<keyword evidence="2" id="KW-1003">Cell membrane</keyword>
<evidence type="ECO:0000256" key="6">
    <source>
        <dbReference type="ARBA" id="ARBA00022692"/>
    </source>
</evidence>
<comment type="subcellular location">
    <subcellularLocation>
        <location evidence="1">Cell inner membrane</location>
        <topology evidence="1">Multi-pass membrane protein</topology>
    </subcellularLocation>
</comment>